<feature type="region of interest" description="Disordered" evidence="1">
    <location>
        <begin position="1"/>
        <end position="43"/>
    </location>
</feature>
<evidence type="ECO:0000313" key="2">
    <source>
        <dbReference type="EMBL" id="CAA9437541.1"/>
    </source>
</evidence>
<dbReference type="GO" id="GO:0004633">
    <property type="term" value="F:phosphopantothenoylcysteine decarboxylase activity"/>
    <property type="evidence" value="ECO:0007669"/>
    <property type="project" value="UniProtKB-EC"/>
</dbReference>
<dbReference type="GO" id="GO:0004632">
    <property type="term" value="F:phosphopantothenate--cysteine ligase activity"/>
    <property type="evidence" value="ECO:0007669"/>
    <property type="project" value="UniProtKB-EC"/>
</dbReference>
<organism evidence="2">
    <name type="scientific">uncultured Quadrisphaera sp</name>
    <dbReference type="NCBI Taxonomy" id="904978"/>
    <lineage>
        <taxon>Bacteria</taxon>
        <taxon>Bacillati</taxon>
        <taxon>Actinomycetota</taxon>
        <taxon>Actinomycetes</taxon>
        <taxon>Kineosporiales</taxon>
        <taxon>Kineosporiaceae</taxon>
        <taxon>Quadrisphaera</taxon>
        <taxon>environmental samples</taxon>
    </lineage>
</organism>
<evidence type="ECO:0000256" key="1">
    <source>
        <dbReference type="SAM" id="MobiDB-lite"/>
    </source>
</evidence>
<accession>A0A6J4QDB2</accession>
<feature type="non-terminal residue" evidence="2">
    <location>
        <position position="1"/>
    </location>
</feature>
<reference evidence="2" key="1">
    <citation type="submission" date="2020-02" db="EMBL/GenBank/DDBJ databases">
        <authorList>
            <person name="Meier V. D."/>
        </authorList>
    </citation>
    <scope>NUCLEOTIDE SEQUENCE</scope>
    <source>
        <strain evidence="2">AVDCRST_MAG35</strain>
    </source>
</reference>
<name>A0A6J4QDB2_9ACTN</name>
<protein>
    <submittedName>
        <fullName evidence="2">Phosphopantothenoylcysteine decarboxylase / Phosphopantothenoylcysteine synthetase</fullName>
        <ecNumber evidence="2">4.1.1.36</ecNumber>
        <ecNumber evidence="2">6.3.2.5</ecNumber>
    </submittedName>
</protein>
<dbReference type="EMBL" id="CADCUY010000579">
    <property type="protein sequence ID" value="CAA9437541.1"/>
    <property type="molecule type" value="Genomic_DNA"/>
</dbReference>
<gene>
    <name evidence="2" type="ORF">AVDCRST_MAG35-3008</name>
</gene>
<feature type="non-terminal residue" evidence="2">
    <location>
        <position position="43"/>
    </location>
</feature>
<keyword evidence="2" id="KW-0456">Lyase</keyword>
<proteinExistence type="predicted"/>
<sequence>WCWASAAGSRPTRSPRCCACSPRAASGSGWCRPRRLSASSGRP</sequence>
<keyword evidence="2" id="KW-0436">Ligase</keyword>
<dbReference type="AlphaFoldDB" id="A0A6J4QDB2"/>
<dbReference type="EC" id="6.3.2.5" evidence="2"/>
<dbReference type="EC" id="4.1.1.36" evidence="2"/>